<evidence type="ECO:0000313" key="3">
    <source>
        <dbReference type="Proteomes" id="UP000011761"/>
    </source>
</evidence>
<feature type="compositionally biased region" description="Polar residues" evidence="1">
    <location>
        <begin position="174"/>
        <end position="188"/>
    </location>
</feature>
<feature type="region of interest" description="Disordered" evidence="1">
    <location>
        <begin position="375"/>
        <end position="403"/>
    </location>
</feature>
<protein>
    <submittedName>
        <fullName evidence="2">Uncharacterized protein</fullName>
    </submittedName>
</protein>
<name>M2MRZ5_BAUPA</name>
<dbReference type="eggNOG" id="ENOG502SZCS">
    <property type="taxonomic scope" value="Eukaryota"/>
</dbReference>
<sequence length="577" mass="62767">MPRRPVKVPQEQHFDALEPPLRQRRFSDRRKSVRPAAHNRISPLTKSQATLTQVGWINTPQITGHGIFGISSDEEGDAYGETRPKKRRKTSSKTSERTESQPSYTQAIRSAPSRRADRLARSAGLEFEVFEDANEPAGTPMEAVAKRRTRRAVDRVQPTDWDLEDNIGCGSPMGTKQSPEIPNSSSQAEGAENAMPRPATTIITPRNVRFVEVPSSQSPASVKLSSQKPWRCRMRSRSPLQERDANVRTPTHAKTQDTSHATPDNKHYPALEEEFADAGTGSPKSIATVTAEPARTLKRTTTVQDSQCDDIDLNSAQDSGNSGWSTTDNFFGHDECLGQYHSIDLDDGLFDPAYSALDRDAARFALRAQTQGHTLVPQVSNSTDTEDDGLLNDEPEQGLPALAGDERPAEAGIVSAEGCDAVAATQPLEARVATPSMECRPTTKPWCDHPSLEEEEERVPSSPPLPRPSQVSTIVPTQASVVAPFAKFLEATPVLNSPSKAAHSWHETASSSPLPLPPWSSPERERFVELLATEGEQEDGLPDQNTVGTLQSLVDFSLPPPPPMSSSSGVRSSSLGA</sequence>
<proteinExistence type="predicted"/>
<dbReference type="RefSeq" id="XP_007672916.1">
    <property type="nucleotide sequence ID" value="XM_007674726.1"/>
</dbReference>
<feature type="region of interest" description="Disordered" evidence="1">
    <location>
        <begin position="67"/>
        <end position="119"/>
    </location>
</feature>
<feature type="region of interest" description="Disordered" evidence="1">
    <location>
        <begin position="161"/>
        <end position="266"/>
    </location>
</feature>
<dbReference type="HOGENOM" id="CLU_472495_0_0_1"/>
<keyword evidence="3" id="KW-1185">Reference proteome</keyword>
<feature type="compositionally biased region" description="Polar residues" evidence="1">
    <location>
        <begin position="214"/>
        <end position="228"/>
    </location>
</feature>
<dbReference type="OrthoDB" id="3906985at2759"/>
<organism evidence="2 3">
    <name type="scientific">Baudoinia panamericana (strain UAMH 10762)</name>
    <name type="common">Angels' share fungus</name>
    <name type="synonym">Baudoinia compniacensis (strain UAMH 10762)</name>
    <dbReference type="NCBI Taxonomy" id="717646"/>
    <lineage>
        <taxon>Eukaryota</taxon>
        <taxon>Fungi</taxon>
        <taxon>Dikarya</taxon>
        <taxon>Ascomycota</taxon>
        <taxon>Pezizomycotina</taxon>
        <taxon>Dothideomycetes</taxon>
        <taxon>Dothideomycetidae</taxon>
        <taxon>Mycosphaerellales</taxon>
        <taxon>Teratosphaeriaceae</taxon>
        <taxon>Baudoinia</taxon>
    </lineage>
</organism>
<dbReference type="KEGG" id="bcom:BAUCODRAFT_29982"/>
<dbReference type="AlphaFoldDB" id="M2MRZ5"/>
<gene>
    <name evidence="2" type="ORF">BAUCODRAFT_29982</name>
</gene>
<feature type="compositionally biased region" description="Acidic residues" evidence="1">
    <location>
        <begin position="384"/>
        <end position="396"/>
    </location>
</feature>
<dbReference type="GeneID" id="19111077"/>
<evidence type="ECO:0000256" key="1">
    <source>
        <dbReference type="SAM" id="MobiDB-lite"/>
    </source>
</evidence>
<dbReference type="Proteomes" id="UP000011761">
    <property type="component" value="Unassembled WGS sequence"/>
</dbReference>
<feature type="compositionally biased region" description="Low complexity" evidence="1">
    <location>
        <begin position="565"/>
        <end position="577"/>
    </location>
</feature>
<feature type="region of interest" description="Disordered" evidence="1">
    <location>
        <begin position="1"/>
        <end position="46"/>
    </location>
</feature>
<feature type="region of interest" description="Disordered" evidence="1">
    <location>
        <begin position="498"/>
        <end position="577"/>
    </location>
</feature>
<evidence type="ECO:0000313" key="2">
    <source>
        <dbReference type="EMBL" id="EMC99611.1"/>
    </source>
</evidence>
<feature type="region of interest" description="Disordered" evidence="1">
    <location>
        <begin position="435"/>
        <end position="471"/>
    </location>
</feature>
<reference evidence="2 3" key="1">
    <citation type="journal article" date="2012" name="PLoS Pathog.">
        <title>Diverse lifestyles and strategies of plant pathogenesis encoded in the genomes of eighteen Dothideomycetes fungi.</title>
        <authorList>
            <person name="Ohm R.A."/>
            <person name="Feau N."/>
            <person name="Henrissat B."/>
            <person name="Schoch C.L."/>
            <person name="Horwitz B.A."/>
            <person name="Barry K.W."/>
            <person name="Condon B.J."/>
            <person name="Copeland A.C."/>
            <person name="Dhillon B."/>
            <person name="Glaser F."/>
            <person name="Hesse C.N."/>
            <person name="Kosti I."/>
            <person name="LaButti K."/>
            <person name="Lindquist E.A."/>
            <person name="Lucas S."/>
            <person name="Salamov A.A."/>
            <person name="Bradshaw R.E."/>
            <person name="Ciuffetti L."/>
            <person name="Hamelin R.C."/>
            <person name="Kema G.H.J."/>
            <person name="Lawrence C."/>
            <person name="Scott J.A."/>
            <person name="Spatafora J.W."/>
            <person name="Turgeon B.G."/>
            <person name="de Wit P.J.G.M."/>
            <person name="Zhong S."/>
            <person name="Goodwin S.B."/>
            <person name="Grigoriev I.V."/>
        </authorList>
    </citation>
    <scope>NUCLEOTIDE SEQUENCE [LARGE SCALE GENOMIC DNA]</scope>
    <source>
        <strain evidence="2 3">UAMH 10762</strain>
    </source>
</reference>
<feature type="compositionally biased region" description="Polar residues" evidence="1">
    <location>
        <begin position="543"/>
        <end position="554"/>
    </location>
</feature>
<accession>M2MRZ5</accession>
<feature type="compositionally biased region" description="Polar residues" evidence="1">
    <location>
        <begin position="248"/>
        <end position="262"/>
    </location>
</feature>
<dbReference type="EMBL" id="KB445551">
    <property type="protein sequence ID" value="EMC99611.1"/>
    <property type="molecule type" value="Genomic_DNA"/>
</dbReference>